<organism evidence="1 2">
    <name type="scientific">Flavivirga amylovorans</name>
    <dbReference type="NCBI Taxonomy" id="870486"/>
    <lineage>
        <taxon>Bacteria</taxon>
        <taxon>Pseudomonadati</taxon>
        <taxon>Bacteroidota</taxon>
        <taxon>Flavobacteriia</taxon>
        <taxon>Flavobacteriales</taxon>
        <taxon>Flavobacteriaceae</taxon>
        <taxon>Flavivirga</taxon>
    </lineage>
</organism>
<evidence type="ECO:0000313" key="1">
    <source>
        <dbReference type="EMBL" id="MDO5985821.1"/>
    </source>
</evidence>
<accession>A0ABT8WVX4</accession>
<reference evidence="1" key="1">
    <citation type="submission" date="2023-07" db="EMBL/GenBank/DDBJ databases">
        <title>Two novel species in the genus Flavivirga.</title>
        <authorList>
            <person name="Kwon K."/>
        </authorList>
    </citation>
    <scope>NUCLEOTIDE SEQUENCE</scope>
    <source>
        <strain evidence="1">KACC 14157</strain>
    </source>
</reference>
<name>A0ABT8WVX4_9FLAO</name>
<comment type="caution">
    <text evidence="1">The sequence shown here is derived from an EMBL/GenBank/DDBJ whole genome shotgun (WGS) entry which is preliminary data.</text>
</comment>
<keyword evidence="2" id="KW-1185">Reference proteome</keyword>
<sequence>MRTPLSTLFIISILLISFSVSSQEKLDISVLYVGYSPEKPMPENLVSSRVPGGMSLERFKQEYGTRMPAFKNLLDTYFTKVITVDARDYKESMSSEYDVTIFDQAPKAIKERTIHNDPETGEFMSMEPAKYVSDDFDSAAIFIGHTSSVIGASLGSKLDWYCLCLDRHAHHIKTEHEIFGGPFKTSITLESQPTPEGVLRSYDGSNVAKEILMWGVDKEGYMDKKGFRVGLVARGWNFEDSPNSEIISGGVSSKQKTAVALGRHGNFFLWGFAGAPNYMTEEAKVVFANTVVYINKHKDNKLIVRKYNERIATKEYIDEMLFYTTKPSFDSYVELMKGINESSLKRKEKFKKRKEAGEKLSQMEEMILNSKPQVIQDRQGYLKNNIGRNSWASITGLDTLIIRKYLKENRDYFFSEPADSYDVKVDEDIKSLGIANTDIKVLDKAISMLENNEETEKAYRILLRYTLEDFKTAKQWRDWFNQNKYNMFFTEMGGYVWLIYDADKNPKIKPRSEEDIAQLKFK</sequence>
<proteinExistence type="predicted"/>
<dbReference type="EMBL" id="JAUOEM010000001">
    <property type="protein sequence ID" value="MDO5985821.1"/>
    <property type="molecule type" value="Genomic_DNA"/>
</dbReference>
<gene>
    <name evidence="1" type="ORF">Q4Q39_00255</name>
</gene>
<evidence type="ECO:0000313" key="2">
    <source>
        <dbReference type="Proteomes" id="UP001176891"/>
    </source>
</evidence>
<dbReference type="Proteomes" id="UP001176891">
    <property type="component" value="Unassembled WGS sequence"/>
</dbReference>
<dbReference type="RefSeq" id="WP_303280367.1">
    <property type="nucleotide sequence ID" value="NZ_BAABCZ010000016.1"/>
</dbReference>
<protein>
    <submittedName>
        <fullName evidence="1">Uncharacterized protein</fullName>
    </submittedName>
</protein>